<keyword evidence="3" id="KW-0449">Lipoprotein</keyword>
<dbReference type="AlphaFoldDB" id="A0A0A0JFH3"/>
<evidence type="ECO:0000313" key="4">
    <source>
        <dbReference type="Proteomes" id="UP000030013"/>
    </source>
</evidence>
<evidence type="ECO:0000313" key="3">
    <source>
        <dbReference type="EMBL" id="KGN36175.1"/>
    </source>
</evidence>
<dbReference type="Pfam" id="PF00795">
    <property type="entry name" value="CN_hydrolase"/>
    <property type="match status" value="1"/>
</dbReference>
<dbReference type="InterPro" id="IPR001110">
    <property type="entry name" value="UPF0012_CS"/>
</dbReference>
<dbReference type="PROSITE" id="PS01227">
    <property type="entry name" value="UPF0012"/>
    <property type="match status" value="1"/>
</dbReference>
<dbReference type="Proteomes" id="UP000030013">
    <property type="component" value="Unassembled WGS sequence"/>
</dbReference>
<dbReference type="OrthoDB" id="9811121at2"/>
<name>A0A0A0JFH3_9MICO</name>
<dbReference type="PROSITE" id="PS50263">
    <property type="entry name" value="CN_HYDROLASE"/>
    <property type="match status" value="1"/>
</dbReference>
<dbReference type="GO" id="GO:0016746">
    <property type="term" value="F:acyltransferase activity"/>
    <property type="evidence" value="ECO:0007669"/>
    <property type="project" value="UniProtKB-KW"/>
</dbReference>
<feature type="domain" description="CN hydrolase" evidence="2">
    <location>
        <begin position="1"/>
        <end position="255"/>
    </location>
</feature>
<sequence>MRIAVVQVAYGDDEPMPERVERVCALVRGTAGGDGAGSRPDVVVLPELWGPTGFDYRRWEALAEPLDGPWVRAMAALARELSVTLHAGSFVERLAEAGADGRRLANTSLLVTAEGERTAYRKIHRFGFGSGEPKLLEAGTEVVTARIASATGEGATVGLSTCYDLRFPELYRQQVDAGAEVFLVPAAWPAARVGHWTLLGRARAVEDQAFVVQCNTAGTHARTEMGGRSQVVAPNGDVLAEAGTGEEVLVVDVDPGVVASTREAFPVLGDRRL</sequence>
<dbReference type="RefSeq" id="WP_035940847.1">
    <property type="nucleotide sequence ID" value="NZ_AVPL01000123.1"/>
</dbReference>
<dbReference type="PANTHER" id="PTHR23088:SF27">
    <property type="entry name" value="DEAMINATED GLUTATHIONE AMIDASE"/>
    <property type="match status" value="1"/>
</dbReference>
<dbReference type="SUPFAM" id="SSF56317">
    <property type="entry name" value="Carbon-nitrogen hydrolase"/>
    <property type="match status" value="1"/>
</dbReference>
<keyword evidence="3" id="KW-0012">Acyltransferase</keyword>
<dbReference type="EMBL" id="AVPL01000123">
    <property type="protein sequence ID" value="KGN36175.1"/>
    <property type="molecule type" value="Genomic_DNA"/>
</dbReference>
<organism evidence="3 4">
    <name type="scientific">Knoellia aerolata DSM 18566</name>
    <dbReference type="NCBI Taxonomy" id="1385519"/>
    <lineage>
        <taxon>Bacteria</taxon>
        <taxon>Bacillati</taxon>
        <taxon>Actinomycetota</taxon>
        <taxon>Actinomycetes</taxon>
        <taxon>Micrococcales</taxon>
        <taxon>Intrasporangiaceae</taxon>
        <taxon>Knoellia</taxon>
    </lineage>
</organism>
<dbReference type="PANTHER" id="PTHR23088">
    <property type="entry name" value="NITRILASE-RELATED"/>
    <property type="match status" value="1"/>
</dbReference>
<dbReference type="InterPro" id="IPR036526">
    <property type="entry name" value="C-N_Hydrolase_sf"/>
</dbReference>
<gene>
    <name evidence="3" type="ORF">N801_01990</name>
</gene>
<evidence type="ECO:0000259" key="2">
    <source>
        <dbReference type="PROSITE" id="PS50263"/>
    </source>
</evidence>
<dbReference type="STRING" id="1385519.N801_01990"/>
<evidence type="ECO:0000256" key="1">
    <source>
        <dbReference type="ARBA" id="ARBA00010613"/>
    </source>
</evidence>
<keyword evidence="3" id="KW-0808">Transferase</keyword>
<comment type="caution">
    <text evidence="3">The sequence shown here is derived from an EMBL/GenBank/DDBJ whole genome shotgun (WGS) entry which is preliminary data.</text>
</comment>
<proteinExistence type="inferred from homology"/>
<dbReference type="InterPro" id="IPR003010">
    <property type="entry name" value="C-N_Hydrolase"/>
</dbReference>
<dbReference type="CDD" id="cd07583">
    <property type="entry name" value="nitrilase_5"/>
    <property type="match status" value="1"/>
</dbReference>
<dbReference type="Gene3D" id="3.60.110.10">
    <property type="entry name" value="Carbon-nitrogen hydrolase"/>
    <property type="match status" value="1"/>
</dbReference>
<dbReference type="eggNOG" id="COG0388">
    <property type="taxonomic scope" value="Bacteria"/>
</dbReference>
<keyword evidence="4" id="KW-1185">Reference proteome</keyword>
<accession>A0A0A0JFH3</accession>
<protein>
    <submittedName>
        <fullName evidence="3">Apolipoprotein N-acyltransferase</fullName>
    </submittedName>
</protein>
<reference evidence="3 4" key="1">
    <citation type="submission" date="2013-08" db="EMBL/GenBank/DDBJ databases">
        <title>The genome sequence of Knoellia aerolata.</title>
        <authorList>
            <person name="Zhu W."/>
            <person name="Wang G."/>
        </authorList>
    </citation>
    <scope>NUCLEOTIDE SEQUENCE [LARGE SCALE GENOMIC DNA]</scope>
    <source>
        <strain evidence="3 4">DSM 18566</strain>
    </source>
</reference>
<comment type="similarity">
    <text evidence="1">Belongs to the carbon-nitrogen hydrolase superfamily. NIT1/NIT2 family.</text>
</comment>